<dbReference type="GO" id="GO:0008270">
    <property type="term" value="F:zinc ion binding"/>
    <property type="evidence" value="ECO:0007669"/>
    <property type="project" value="InterPro"/>
</dbReference>
<dbReference type="InterPro" id="IPR003615">
    <property type="entry name" value="HNH_nuc"/>
</dbReference>
<evidence type="ECO:0000313" key="2">
    <source>
        <dbReference type="EMBL" id="KKN17946.1"/>
    </source>
</evidence>
<reference evidence="2" key="1">
    <citation type="journal article" date="2015" name="Nature">
        <title>Complex archaea that bridge the gap between prokaryotes and eukaryotes.</title>
        <authorList>
            <person name="Spang A."/>
            <person name="Saw J.H."/>
            <person name="Jorgensen S.L."/>
            <person name="Zaremba-Niedzwiedzka K."/>
            <person name="Martijn J."/>
            <person name="Lind A.E."/>
            <person name="van Eijk R."/>
            <person name="Schleper C."/>
            <person name="Guy L."/>
            <person name="Ettema T.J."/>
        </authorList>
    </citation>
    <scope>NUCLEOTIDE SEQUENCE</scope>
</reference>
<gene>
    <name evidence="2" type="ORF">LCGC14_0960920</name>
</gene>
<dbReference type="Gene3D" id="1.10.30.50">
    <property type="match status" value="1"/>
</dbReference>
<evidence type="ECO:0000259" key="1">
    <source>
        <dbReference type="SMART" id="SM00507"/>
    </source>
</evidence>
<dbReference type="AlphaFoldDB" id="A0A0F9QXQ8"/>
<name>A0A0F9QXQ8_9ZZZZ</name>
<dbReference type="Pfam" id="PF01844">
    <property type="entry name" value="HNH"/>
    <property type="match status" value="1"/>
</dbReference>
<dbReference type="SMART" id="SM00507">
    <property type="entry name" value="HNHc"/>
    <property type="match status" value="1"/>
</dbReference>
<protein>
    <recommendedName>
        <fullName evidence="1">HNH nuclease domain-containing protein</fullName>
    </recommendedName>
</protein>
<dbReference type="GO" id="GO:0003676">
    <property type="term" value="F:nucleic acid binding"/>
    <property type="evidence" value="ECO:0007669"/>
    <property type="project" value="InterPro"/>
</dbReference>
<dbReference type="EMBL" id="LAZR01003474">
    <property type="protein sequence ID" value="KKN17946.1"/>
    <property type="molecule type" value="Genomic_DNA"/>
</dbReference>
<proteinExistence type="predicted"/>
<dbReference type="GO" id="GO:0004519">
    <property type="term" value="F:endonuclease activity"/>
    <property type="evidence" value="ECO:0007669"/>
    <property type="project" value="InterPro"/>
</dbReference>
<dbReference type="InterPro" id="IPR002711">
    <property type="entry name" value="HNH"/>
</dbReference>
<dbReference type="CDD" id="cd00085">
    <property type="entry name" value="HNHc"/>
    <property type="match status" value="1"/>
</dbReference>
<organism evidence="2">
    <name type="scientific">marine sediment metagenome</name>
    <dbReference type="NCBI Taxonomy" id="412755"/>
    <lineage>
        <taxon>unclassified sequences</taxon>
        <taxon>metagenomes</taxon>
        <taxon>ecological metagenomes</taxon>
    </lineage>
</organism>
<comment type="caution">
    <text evidence="2">The sequence shown here is derived from an EMBL/GenBank/DDBJ whole genome shotgun (WGS) entry which is preliminary data.</text>
</comment>
<sequence length="113" mass="13117">MTRRYLTPKRKAELWQQQSGGCAHCRAPLVLAHADHKNPLWCTGTNDADNWQLLCIPCHGAKTKREAAARAKAKRLERRRWEALKKPKGRKMQSRGFDTRLRKRMDGRVEVRG</sequence>
<feature type="domain" description="HNH nuclease" evidence="1">
    <location>
        <begin position="9"/>
        <end position="60"/>
    </location>
</feature>
<accession>A0A0F9QXQ8</accession>